<dbReference type="InterPro" id="IPR051532">
    <property type="entry name" value="Ester_Hydrolysis_Enzymes"/>
</dbReference>
<organism evidence="3 4">
    <name type="scientific">Psychrobacillus mangrovi</name>
    <dbReference type="NCBI Taxonomy" id="3117745"/>
    <lineage>
        <taxon>Bacteria</taxon>
        <taxon>Bacillati</taxon>
        <taxon>Bacillota</taxon>
        <taxon>Bacilli</taxon>
        <taxon>Bacillales</taxon>
        <taxon>Bacillaceae</taxon>
        <taxon>Psychrobacillus</taxon>
    </lineage>
</organism>
<dbReference type="Gene3D" id="3.40.50.1110">
    <property type="entry name" value="SGNH hydrolase"/>
    <property type="match status" value="1"/>
</dbReference>
<comment type="caution">
    <text evidence="3">The sequence shown here is derived from an EMBL/GenBank/DDBJ whole genome shotgun (WGS) entry which is preliminary data.</text>
</comment>
<dbReference type="Proteomes" id="UP001364890">
    <property type="component" value="Unassembled WGS sequence"/>
</dbReference>
<dbReference type="SUPFAM" id="SSF52266">
    <property type="entry name" value="SGNH hydrolase"/>
    <property type="match status" value="1"/>
</dbReference>
<dbReference type="InterPro" id="IPR036514">
    <property type="entry name" value="SGNH_hydro_sf"/>
</dbReference>
<feature type="domain" description="SGNH hydrolase-type esterase" evidence="2">
    <location>
        <begin position="40"/>
        <end position="214"/>
    </location>
</feature>
<dbReference type="InterPro" id="IPR013830">
    <property type="entry name" value="SGNH_hydro"/>
</dbReference>
<protein>
    <submittedName>
        <fullName evidence="3">GDSL-type esterase/lipase family protein</fullName>
    </submittedName>
</protein>
<feature type="signal peptide" evidence="1">
    <location>
        <begin position="1"/>
        <end position="27"/>
    </location>
</feature>
<evidence type="ECO:0000313" key="3">
    <source>
        <dbReference type="EMBL" id="MEI4768081.1"/>
    </source>
</evidence>
<dbReference type="Pfam" id="PF13472">
    <property type="entry name" value="Lipase_GDSL_2"/>
    <property type="match status" value="1"/>
</dbReference>
<proteinExistence type="predicted"/>
<name>A0ABU8EZ89_9BACI</name>
<dbReference type="RefSeq" id="WP_336495638.1">
    <property type="nucleotide sequence ID" value="NZ_JBAWSY010000001.1"/>
</dbReference>
<dbReference type="PANTHER" id="PTHR30383">
    <property type="entry name" value="THIOESTERASE 1/PROTEASE 1/LYSOPHOSPHOLIPASE L1"/>
    <property type="match status" value="1"/>
</dbReference>
<keyword evidence="4" id="KW-1185">Reference proteome</keyword>
<feature type="chain" id="PRO_5047220992" evidence="1">
    <location>
        <begin position="28"/>
        <end position="225"/>
    </location>
</feature>
<reference evidence="3 4" key="1">
    <citation type="submission" date="2024-01" db="EMBL/GenBank/DDBJ databases">
        <title>Seven novel Bacillus-like species.</title>
        <authorList>
            <person name="Liu G."/>
        </authorList>
    </citation>
    <scope>NUCLEOTIDE SEQUENCE [LARGE SCALE GENOMIC DNA]</scope>
    <source>
        <strain evidence="3 4">FJAT-51614</strain>
    </source>
</reference>
<gene>
    <name evidence="3" type="ORF">WAX74_00205</name>
</gene>
<keyword evidence="1" id="KW-0732">Signal</keyword>
<accession>A0ABU8EZ89</accession>
<sequence>MINQRNRKRLLITSIILAMLVCLEGFQAPSMSASTIRVACVGDSITYGYGYPAELQTLLGTEYSVENFGYSGRTAMRTGDKPYVDEEIYQDSLNYLPDIVVIMFGTNDSKVQNWLSKEEFKKQYRELLQSYTQLSSKPVVYLNTPATPFYVDGKMEGPMEFNIQKDKVDEAAEAVRELGKELGLQVLDFNDITKNHPEWFKIDGIHPNADGAKAIAKLAYDGIKK</sequence>
<evidence type="ECO:0000259" key="2">
    <source>
        <dbReference type="Pfam" id="PF13472"/>
    </source>
</evidence>
<evidence type="ECO:0000256" key="1">
    <source>
        <dbReference type="SAM" id="SignalP"/>
    </source>
</evidence>
<dbReference type="EMBL" id="JBAWSY010000001">
    <property type="protein sequence ID" value="MEI4768081.1"/>
    <property type="molecule type" value="Genomic_DNA"/>
</dbReference>
<evidence type="ECO:0000313" key="4">
    <source>
        <dbReference type="Proteomes" id="UP001364890"/>
    </source>
</evidence>
<dbReference type="PANTHER" id="PTHR30383:SF5">
    <property type="entry name" value="SGNH HYDROLASE-TYPE ESTERASE DOMAIN-CONTAINING PROTEIN"/>
    <property type="match status" value="1"/>
</dbReference>